<dbReference type="GO" id="GO:0032259">
    <property type="term" value="P:methylation"/>
    <property type="evidence" value="ECO:0007669"/>
    <property type="project" value="UniProtKB-KW"/>
</dbReference>
<keyword evidence="2 6" id="KW-0489">Methyltransferase</keyword>
<evidence type="ECO:0000256" key="4">
    <source>
        <dbReference type="ARBA" id="ARBA00025707"/>
    </source>
</evidence>
<sequence length="219" mass="25528">MEKEIDFIEADKQMHCSEYAPDKAIENNISPSCHNMICKTVDQLKLTDHSFVLEIGFENTEHIPFLFQEVKGISYYGNNISEVMVQQASSDQALKIREGQVQFIQAKEDGALDFEDCYFDYCFTINTIYFWKDPISHFKEIYRVLQPGGKFNLAFVEKKFGGDLPWTHGDFIFYDVNEVKTLFRKAGFVNIEVKQMTEEIIDKTRKELIRPFLSITGRK</sequence>
<organism evidence="6 7">
    <name type="scientific">Pedobacter cryoconitis</name>
    <dbReference type="NCBI Taxonomy" id="188932"/>
    <lineage>
        <taxon>Bacteria</taxon>
        <taxon>Pseudomonadati</taxon>
        <taxon>Bacteroidota</taxon>
        <taxon>Sphingobacteriia</taxon>
        <taxon>Sphingobacteriales</taxon>
        <taxon>Sphingobacteriaceae</taxon>
        <taxon>Pedobacter</taxon>
    </lineage>
</organism>
<evidence type="ECO:0000256" key="3">
    <source>
        <dbReference type="ARBA" id="ARBA00022679"/>
    </source>
</evidence>
<protein>
    <submittedName>
        <fullName evidence="6">SAM-dependent methyltransferase</fullName>
    </submittedName>
</protein>
<dbReference type="InterPro" id="IPR029063">
    <property type="entry name" value="SAM-dependent_MTases_sf"/>
</dbReference>
<evidence type="ECO:0000313" key="7">
    <source>
        <dbReference type="Proteomes" id="UP000521017"/>
    </source>
</evidence>
<dbReference type="PANTHER" id="PTHR44307">
    <property type="entry name" value="PHOSPHOETHANOLAMINE METHYLTRANSFERASE"/>
    <property type="match status" value="1"/>
</dbReference>
<dbReference type="GO" id="GO:0008757">
    <property type="term" value="F:S-adenosylmethionine-dependent methyltransferase activity"/>
    <property type="evidence" value="ECO:0007669"/>
    <property type="project" value="InterPro"/>
</dbReference>
<accession>A0A7X0J0B7</accession>
<dbReference type="EMBL" id="JACHCC010000002">
    <property type="protein sequence ID" value="MBB6498570.1"/>
    <property type="molecule type" value="Genomic_DNA"/>
</dbReference>
<proteinExistence type="predicted"/>
<feature type="domain" description="Methyltransferase type 11" evidence="5">
    <location>
        <begin position="64"/>
        <end position="151"/>
    </location>
</feature>
<keyword evidence="3 6" id="KW-0808">Transferase</keyword>
<comment type="pathway">
    <text evidence="4">Phospholipid metabolism.</text>
</comment>
<dbReference type="SUPFAM" id="SSF53335">
    <property type="entry name" value="S-adenosyl-L-methionine-dependent methyltransferases"/>
    <property type="match status" value="1"/>
</dbReference>
<dbReference type="InterPro" id="IPR013216">
    <property type="entry name" value="Methyltransf_11"/>
</dbReference>
<evidence type="ECO:0000313" key="6">
    <source>
        <dbReference type="EMBL" id="MBB6498570.1"/>
    </source>
</evidence>
<name>A0A7X0J0B7_9SPHI</name>
<evidence type="ECO:0000256" key="2">
    <source>
        <dbReference type="ARBA" id="ARBA00022603"/>
    </source>
</evidence>
<dbReference type="Pfam" id="PF08241">
    <property type="entry name" value="Methyltransf_11"/>
    <property type="match status" value="1"/>
</dbReference>
<reference evidence="6 7" key="1">
    <citation type="submission" date="2020-08" db="EMBL/GenBank/DDBJ databases">
        <title>Genomic Encyclopedia of Type Strains, Phase IV (KMG-V): Genome sequencing to study the core and pangenomes of soil and plant-associated prokaryotes.</title>
        <authorList>
            <person name="Whitman W."/>
        </authorList>
    </citation>
    <scope>NUCLEOTIDE SEQUENCE [LARGE SCALE GENOMIC DNA]</scope>
    <source>
        <strain evidence="6 7">M2T3</strain>
    </source>
</reference>
<dbReference type="PANTHER" id="PTHR44307:SF2">
    <property type="entry name" value="PHOSPHOETHANOLAMINE METHYLTRANSFERASE ISOFORM X1"/>
    <property type="match status" value="1"/>
</dbReference>
<comment type="pathway">
    <text evidence="1">Lipid metabolism.</text>
</comment>
<evidence type="ECO:0000256" key="1">
    <source>
        <dbReference type="ARBA" id="ARBA00005189"/>
    </source>
</evidence>
<dbReference type="Gene3D" id="3.40.50.150">
    <property type="entry name" value="Vaccinia Virus protein VP39"/>
    <property type="match status" value="1"/>
</dbReference>
<dbReference type="RefSeq" id="WP_184622830.1">
    <property type="nucleotide sequence ID" value="NZ_JACHCC010000002.1"/>
</dbReference>
<comment type="caution">
    <text evidence="6">The sequence shown here is derived from an EMBL/GenBank/DDBJ whole genome shotgun (WGS) entry which is preliminary data.</text>
</comment>
<gene>
    <name evidence="6" type="ORF">HDF25_000707</name>
</gene>
<dbReference type="CDD" id="cd02440">
    <property type="entry name" value="AdoMet_MTases"/>
    <property type="match status" value="1"/>
</dbReference>
<dbReference type="AlphaFoldDB" id="A0A7X0J0B7"/>
<dbReference type="Proteomes" id="UP000521017">
    <property type="component" value="Unassembled WGS sequence"/>
</dbReference>
<evidence type="ECO:0000259" key="5">
    <source>
        <dbReference type="Pfam" id="PF08241"/>
    </source>
</evidence>